<dbReference type="GO" id="GO:0009245">
    <property type="term" value="P:lipid A biosynthetic process"/>
    <property type="evidence" value="ECO:0007669"/>
    <property type="project" value="TreeGrafter"/>
</dbReference>
<accession>A0A9D2R1U5</accession>
<evidence type="ECO:0000256" key="2">
    <source>
        <dbReference type="ARBA" id="ARBA00022801"/>
    </source>
</evidence>
<dbReference type="EMBL" id="DWUV01000045">
    <property type="protein sequence ID" value="HJD33317.1"/>
    <property type="molecule type" value="Genomic_DNA"/>
</dbReference>
<dbReference type="InterPro" id="IPR004843">
    <property type="entry name" value="Calcineurin-like_PHP"/>
</dbReference>
<reference evidence="5" key="1">
    <citation type="journal article" date="2021" name="PeerJ">
        <title>Extensive microbial diversity within the chicken gut microbiome revealed by metagenomics and culture.</title>
        <authorList>
            <person name="Gilroy R."/>
            <person name="Ravi A."/>
            <person name="Getino M."/>
            <person name="Pursley I."/>
            <person name="Horton D.L."/>
            <person name="Alikhan N.F."/>
            <person name="Baker D."/>
            <person name="Gharbi K."/>
            <person name="Hall N."/>
            <person name="Watson M."/>
            <person name="Adriaenssens E.M."/>
            <person name="Foster-Nyarko E."/>
            <person name="Jarju S."/>
            <person name="Secka A."/>
            <person name="Antonio M."/>
            <person name="Oren A."/>
            <person name="Chaudhuri R.R."/>
            <person name="La Ragione R."/>
            <person name="Hildebrand F."/>
            <person name="Pallen M.J."/>
        </authorList>
    </citation>
    <scope>NUCLEOTIDE SEQUENCE</scope>
    <source>
        <strain evidence="5">ChiGjej3B3-11674</strain>
    </source>
</reference>
<name>A0A9D2R1U5_9FIRM</name>
<dbReference type="Gene3D" id="3.60.21.10">
    <property type="match status" value="1"/>
</dbReference>
<keyword evidence="1" id="KW-0479">Metal-binding</keyword>
<dbReference type="InterPro" id="IPR029052">
    <property type="entry name" value="Metallo-depent_PP-like"/>
</dbReference>
<dbReference type="PANTHER" id="PTHR31302">
    <property type="entry name" value="TRANSMEMBRANE PROTEIN WITH METALLOPHOSPHOESTERASE DOMAIN-RELATED"/>
    <property type="match status" value="1"/>
</dbReference>
<feature type="transmembrane region" description="Helical" evidence="3">
    <location>
        <begin position="7"/>
        <end position="30"/>
    </location>
</feature>
<gene>
    <name evidence="5" type="ORF">H9911_02090</name>
</gene>
<evidence type="ECO:0000256" key="1">
    <source>
        <dbReference type="ARBA" id="ARBA00022723"/>
    </source>
</evidence>
<protein>
    <submittedName>
        <fullName evidence="5">Metallophosphoesterase</fullName>
    </submittedName>
</protein>
<dbReference type="GO" id="GO:0016020">
    <property type="term" value="C:membrane"/>
    <property type="evidence" value="ECO:0007669"/>
    <property type="project" value="GOC"/>
</dbReference>
<keyword evidence="3" id="KW-0812">Transmembrane</keyword>
<evidence type="ECO:0000259" key="4">
    <source>
        <dbReference type="Pfam" id="PF00149"/>
    </source>
</evidence>
<reference evidence="5" key="2">
    <citation type="submission" date="2021-04" db="EMBL/GenBank/DDBJ databases">
        <authorList>
            <person name="Gilroy R."/>
        </authorList>
    </citation>
    <scope>NUCLEOTIDE SEQUENCE</scope>
    <source>
        <strain evidence="5">ChiGjej3B3-11674</strain>
    </source>
</reference>
<evidence type="ECO:0000313" key="6">
    <source>
        <dbReference type="Proteomes" id="UP000823897"/>
    </source>
</evidence>
<dbReference type="Pfam" id="PF00149">
    <property type="entry name" value="Metallophos"/>
    <property type="match status" value="1"/>
</dbReference>
<dbReference type="PROSITE" id="PS51257">
    <property type="entry name" value="PROKAR_LIPOPROTEIN"/>
    <property type="match status" value="1"/>
</dbReference>
<sequence>MKKVIKILVIILSILILACLASIWVSYNWLTVSHFTVQSSKISEPFRIVLISDLHEHQFGRGNEKLAEKIREQSPDLIIIDGDMINGDSENADTAVELVRALKETAPVYYSFGNHEYSYMEAGHGDLTEELEAAGAVVLNYQSIDIDIKGNPVRLGGLYEYGFETGMQSEEENERAVPYLEEYADTDRYLIMCAHRPESFYPWDMADQWGIDLVLSGHLHGGQVIIPGVGGLYNSLDGFFPKFDYGQYKLGDSDMVITRGLGSNPKMLPRFNNPPEIAVVEVK</sequence>
<dbReference type="AlphaFoldDB" id="A0A9D2R1U5"/>
<organism evidence="5 6">
    <name type="scientific">Candidatus Mediterraneibacter tabaqchaliae</name>
    <dbReference type="NCBI Taxonomy" id="2838689"/>
    <lineage>
        <taxon>Bacteria</taxon>
        <taxon>Bacillati</taxon>
        <taxon>Bacillota</taxon>
        <taxon>Clostridia</taxon>
        <taxon>Lachnospirales</taxon>
        <taxon>Lachnospiraceae</taxon>
        <taxon>Mediterraneibacter</taxon>
    </lineage>
</organism>
<keyword evidence="3" id="KW-1133">Transmembrane helix</keyword>
<proteinExistence type="predicted"/>
<dbReference type="GO" id="GO:0008758">
    <property type="term" value="F:UDP-2,3-diacylglucosamine hydrolase activity"/>
    <property type="evidence" value="ECO:0007669"/>
    <property type="project" value="TreeGrafter"/>
</dbReference>
<evidence type="ECO:0000256" key="3">
    <source>
        <dbReference type="SAM" id="Phobius"/>
    </source>
</evidence>
<keyword evidence="3" id="KW-0472">Membrane</keyword>
<dbReference type="GO" id="GO:0046872">
    <property type="term" value="F:metal ion binding"/>
    <property type="evidence" value="ECO:0007669"/>
    <property type="project" value="UniProtKB-KW"/>
</dbReference>
<feature type="domain" description="Calcineurin-like phosphoesterase" evidence="4">
    <location>
        <begin position="46"/>
        <end position="221"/>
    </location>
</feature>
<keyword evidence="2" id="KW-0378">Hydrolase</keyword>
<dbReference type="Proteomes" id="UP000823897">
    <property type="component" value="Unassembled WGS sequence"/>
</dbReference>
<dbReference type="SUPFAM" id="SSF56300">
    <property type="entry name" value="Metallo-dependent phosphatases"/>
    <property type="match status" value="1"/>
</dbReference>
<dbReference type="InterPro" id="IPR051158">
    <property type="entry name" value="Metallophosphoesterase_sf"/>
</dbReference>
<dbReference type="PANTHER" id="PTHR31302:SF31">
    <property type="entry name" value="PHOSPHODIESTERASE YAEI"/>
    <property type="match status" value="1"/>
</dbReference>
<evidence type="ECO:0000313" key="5">
    <source>
        <dbReference type="EMBL" id="HJD33317.1"/>
    </source>
</evidence>
<comment type="caution">
    <text evidence="5">The sequence shown here is derived from an EMBL/GenBank/DDBJ whole genome shotgun (WGS) entry which is preliminary data.</text>
</comment>